<reference evidence="1" key="4">
    <citation type="submission" date="2000-07" db="EMBL/GenBank/DDBJ databases">
        <authorList>
            <person name="Adachi J."/>
            <person name="Aizawa K."/>
            <person name="Akahira S."/>
            <person name="Akimura T."/>
            <person name="Arai A."/>
            <person name="Aono H."/>
            <person name="Arakawa T."/>
            <person name="Bono H."/>
            <person name="Carninci P."/>
            <person name="Fukuda S."/>
            <person name="Fukunishi Y."/>
            <person name="Furuno M."/>
            <person name="Hanagaki T."/>
            <person name="Hara A."/>
            <person name="Hayatsu N."/>
            <person name="Hiramoto K."/>
            <person name="Hiraoka T."/>
            <person name="Hori F."/>
            <person name="Imotani K."/>
            <person name="Ishii Y."/>
            <person name="Itoh M."/>
            <person name="Izawa M."/>
            <person name="Kasukawa T."/>
            <person name="Kato H."/>
            <person name="Kawai J."/>
            <person name="Kojima Y."/>
            <person name="Konno H."/>
            <person name="Kouda M."/>
            <person name="Koya S."/>
            <person name="Kurihara C."/>
            <person name="Matsuyama T."/>
            <person name="Miyazaki A."/>
            <person name="Nishi K."/>
            <person name="Nomura K."/>
            <person name="Numazaki R."/>
            <person name="Ohno M."/>
            <person name="Okazaki Y."/>
            <person name="Okido T."/>
            <person name="Owa C."/>
            <person name="Saito H."/>
            <person name="Saito R."/>
            <person name="Sakai C."/>
            <person name="Sakai K."/>
            <person name="Sano H."/>
            <person name="Sasaki D."/>
            <person name="Shibata K."/>
            <person name="Shibata Y."/>
            <person name="Shinagawa A."/>
            <person name="Shiraki T."/>
            <person name="Sogabe Y."/>
            <person name="Suzuki H."/>
            <person name="Tagami M."/>
            <person name="Tagawa A."/>
            <person name="Takahashi F."/>
            <person name="Tanaka T."/>
            <person name="Tejima Y."/>
            <person name="Toya T."/>
            <person name="Yamamura T."/>
            <person name="Yasunishi A."/>
            <person name="Yoshida K."/>
            <person name="Yoshino M."/>
            <person name="Muramatsu M."/>
            <person name="Hayashizaki Y."/>
        </authorList>
    </citation>
    <scope>NUCLEOTIDE SEQUENCE</scope>
    <source>
        <strain evidence="1">C57BL/6J</strain>
        <tissue evidence="1">Head</tissue>
    </source>
</reference>
<reference evidence="1" key="8">
    <citation type="journal article" date="2005" name="Science">
        <title>Antisense Transcription in the Mammalian Transcriptome.</title>
        <authorList>
            <consortium name="RIKEN Genome Exploration Research Group and Genome Science Group (Genome Network Project Core Group) and the FANTOM Consortium"/>
        </authorList>
    </citation>
    <scope>NUCLEOTIDE SEQUENCE</scope>
    <source>
        <strain evidence="1">C57BL/6J</strain>
        <tissue evidence="1">Head</tissue>
    </source>
</reference>
<reference evidence="1" key="6">
    <citation type="journal article" date="2002" name="Nature">
        <title>Analysis of the mouse transcriptome based on functional annotation of 60,770 full-length cDNAs.</title>
        <authorList>
            <consortium name="The FANTOM Consortium and the RIKEN Genome Exploration Research Group Phase I and II Team"/>
        </authorList>
    </citation>
    <scope>NUCLEOTIDE SEQUENCE</scope>
    <source>
        <strain evidence="1">C57BL/6J</strain>
        <tissue evidence="1">Head</tissue>
    </source>
</reference>
<dbReference type="UCSC" id="uc007rdz.2">
    <property type="organism name" value="mouse"/>
</dbReference>
<reference evidence="1" key="5">
    <citation type="journal article" date="2001" name="Nature">
        <title>Functional annotation of a full-length mouse cDNA collection.</title>
        <authorList>
            <consortium name="The RIKEN Genome Exploration Research Group Phase II Team and the FANTOM Consortium"/>
        </authorList>
    </citation>
    <scope>NUCLEOTIDE SEQUENCE</scope>
    <source>
        <strain evidence="1">C57BL/6J</strain>
        <tissue evidence="1">Head</tissue>
    </source>
</reference>
<accession>Q9D3K5</accession>
<dbReference type="BioGRID-ORCS" id="71390">
    <property type="hits" value="1 hit in 17 CRISPR screens"/>
</dbReference>
<evidence type="ECO:0000313" key="2">
    <source>
        <dbReference type="MGI" id="MGI:1918640"/>
    </source>
</evidence>
<reference evidence="1" key="1">
    <citation type="journal article" date="1999" name="Methods Enzymol.">
        <title>High-efficiency full-length cDNA cloning.</title>
        <authorList>
            <person name="Carninci P."/>
            <person name="Hayashizaki Y."/>
        </authorList>
    </citation>
    <scope>NUCLEOTIDE SEQUENCE</scope>
    <source>
        <strain evidence="1">C57BL/6J</strain>
        <tissue evidence="1">Head</tissue>
    </source>
</reference>
<reference evidence="1" key="3">
    <citation type="journal article" date="2000" name="Genome Res.">
        <title>RIKEN integrated sequence analysis (RISA) system--384-format sequencing pipeline with 384 multicapillary sequencer.</title>
        <authorList>
            <person name="Shibata K."/>
            <person name="Itoh M."/>
            <person name="Aizawa K."/>
            <person name="Nagaoka S."/>
            <person name="Sasaki N."/>
            <person name="Carninci P."/>
            <person name="Konno H."/>
            <person name="Akiyama J."/>
            <person name="Nishi K."/>
            <person name="Kitsunai T."/>
            <person name="Tashiro H."/>
            <person name="Itoh M."/>
            <person name="Sumi N."/>
            <person name="Ishii Y."/>
            <person name="Nakamura S."/>
            <person name="Hazama M."/>
            <person name="Nishine T."/>
            <person name="Harada A."/>
            <person name="Yamamoto R."/>
            <person name="Matsumoto H."/>
            <person name="Sakaguchi S."/>
            <person name="Ikegami T."/>
            <person name="Kashiwagi K."/>
            <person name="Fujiwake S."/>
            <person name="Inoue K."/>
            <person name="Togawa Y."/>
            <person name="Izawa M."/>
            <person name="Ohara E."/>
            <person name="Watahiki M."/>
            <person name="Yoneda Y."/>
            <person name="Ishikawa T."/>
            <person name="Ozawa K."/>
            <person name="Tanaka T."/>
            <person name="Matsuura S."/>
            <person name="Kawai J."/>
            <person name="Okazaki Y."/>
            <person name="Muramatsu M."/>
            <person name="Inoue Y."/>
            <person name="Kira A."/>
            <person name="Hayashizaki Y."/>
        </authorList>
    </citation>
    <scope>NUCLEOTIDE SEQUENCE</scope>
    <source>
        <strain evidence="1">C57BL/6J</strain>
        <tissue evidence="1">Head</tissue>
    </source>
</reference>
<reference evidence="1" key="7">
    <citation type="journal article" date="2005" name="Science">
        <title>The Transcriptional Landscape of the Mammalian Genome.</title>
        <authorList>
            <consortium name="The FANTOM Consortium"/>
            <consortium name="Riken Genome Exploration Research Group and Genome Science Group (Genome Network Project Core Group)"/>
        </authorList>
    </citation>
    <scope>NUCLEOTIDE SEQUENCE</scope>
    <source>
        <strain evidence="1">C57BL/6J</strain>
        <tissue evidence="1">Head</tissue>
    </source>
</reference>
<proteinExistence type="evidence at transcript level"/>
<gene>
    <name evidence="2" type="primary">Slc6a19os</name>
    <name evidence="2" type="synonym">5430425J12Rik</name>
</gene>
<dbReference type="AGR" id="MGI:1918640"/>
<name>Q9D3K5_MOUSE</name>
<reference evidence="1" key="2">
    <citation type="journal article" date="2000" name="Genome Res.">
        <title>Normalization and subtraction of cap-trapper-selected cDNAs to prepare full-length cDNA libraries for rapid discovery of new genes.</title>
        <authorList>
            <person name="Carninci P."/>
            <person name="Shibata Y."/>
            <person name="Hayatsu N."/>
            <person name="Sugahara Y."/>
            <person name="Shibata K."/>
            <person name="Itoh M."/>
            <person name="Konno H."/>
            <person name="Okazaki Y."/>
            <person name="Muramatsu M."/>
            <person name="Hayashizaki Y."/>
        </authorList>
    </citation>
    <scope>NUCLEOTIDE SEQUENCE</scope>
    <source>
        <strain evidence="1">C57BL/6J</strain>
        <tissue evidence="1">Head</tissue>
    </source>
</reference>
<protein>
    <submittedName>
        <fullName evidence="1">Uncharacterized protein</fullName>
    </submittedName>
</protein>
<evidence type="ECO:0000313" key="1">
    <source>
        <dbReference type="EMBL" id="BAB30695.1"/>
    </source>
</evidence>
<dbReference type="MGI" id="MGI:1918640">
    <property type="gene designation" value="Slc6a19os"/>
</dbReference>
<dbReference type="AlphaFoldDB" id="Q9D3K5"/>
<dbReference type="EMBL" id="AK017337">
    <property type="protein sequence ID" value="BAB30695.1"/>
    <property type="molecule type" value="mRNA"/>
</dbReference>
<organism evidence="1">
    <name type="scientific">Mus musculus</name>
    <name type="common">Mouse</name>
    <dbReference type="NCBI Taxonomy" id="10090"/>
    <lineage>
        <taxon>Eukaryota</taxon>
        <taxon>Metazoa</taxon>
        <taxon>Chordata</taxon>
        <taxon>Craniata</taxon>
        <taxon>Vertebrata</taxon>
        <taxon>Euteleostomi</taxon>
        <taxon>Mammalia</taxon>
        <taxon>Eutheria</taxon>
        <taxon>Euarchontoglires</taxon>
        <taxon>Glires</taxon>
        <taxon>Rodentia</taxon>
        <taxon>Myomorpha</taxon>
        <taxon>Muroidea</taxon>
        <taxon>Muridae</taxon>
        <taxon>Murinae</taxon>
        <taxon>Mus</taxon>
        <taxon>Mus</taxon>
    </lineage>
</organism>
<sequence length="142" mass="15331">MPCPLRITLENQLSLFQQDHAVPTFKVGLGQSHPAFRNFFLSILTEQEAFCVQKMMPFQTACPPGPGQDPEVCNICLVTITEEVVSHMASVSPMSSASASPGPRAGPQVVNIVNIPGPQRYLCGTLVPIRLLGSRRTIGKDA</sequence>